<evidence type="ECO:0000313" key="3">
    <source>
        <dbReference type="Proteomes" id="UP001286313"/>
    </source>
</evidence>
<sequence>MADDGSVEVTSRAQLNQLVNLTLMFDESRVTEWFLRFEKKVTLLDWPSEKWSVVLSHVPKGKALEAYERLSVEGARDYETIKSHVLRAYELRPEDYRRAFRGARKRPGDTYTFLARYLTDSLEKWLQSEQVNTLDRLKEVVQMEMFIDSADRDMNVWLREKRFPTISEAAVAGGSERKVSQLPRPSQDKGAGGPGVMGHDTQSLKSDKDLVKGGEKKSPSILCFFCKQAGHIRSQCFPGAKVNSCDSWKWDLLIYQVP</sequence>
<comment type="caution">
    <text evidence="2">The sequence shown here is derived from an EMBL/GenBank/DDBJ whole genome shotgun (WGS) entry which is preliminary data.</text>
</comment>
<dbReference type="SUPFAM" id="SSF47353">
    <property type="entry name" value="Retrovirus capsid dimerization domain-like"/>
    <property type="match status" value="1"/>
</dbReference>
<protein>
    <recommendedName>
        <fullName evidence="4">CCHC-type domain-containing protein</fullName>
    </recommendedName>
</protein>
<dbReference type="GO" id="GO:0003676">
    <property type="term" value="F:nucleic acid binding"/>
    <property type="evidence" value="ECO:0007669"/>
    <property type="project" value="InterPro"/>
</dbReference>
<dbReference type="PANTHER" id="PTHR46888">
    <property type="entry name" value="ZINC KNUCKLE DOMAINCONTAINING PROTEIN-RELATED"/>
    <property type="match status" value="1"/>
</dbReference>
<dbReference type="InterPro" id="IPR038269">
    <property type="entry name" value="SCAN_sf"/>
</dbReference>
<accession>A0AAE1K3L7</accession>
<dbReference type="PANTHER" id="PTHR46888:SF1">
    <property type="entry name" value="RIBONUCLEASE H"/>
    <property type="match status" value="1"/>
</dbReference>
<gene>
    <name evidence="2" type="ORF">Pcinc_030817</name>
</gene>
<evidence type="ECO:0000256" key="1">
    <source>
        <dbReference type="SAM" id="MobiDB-lite"/>
    </source>
</evidence>
<keyword evidence="3" id="KW-1185">Reference proteome</keyword>
<feature type="region of interest" description="Disordered" evidence="1">
    <location>
        <begin position="172"/>
        <end position="213"/>
    </location>
</feature>
<dbReference type="EMBL" id="JAWQEG010004022">
    <property type="protein sequence ID" value="KAK3863407.1"/>
    <property type="molecule type" value="Genomic_DNA"/>
</dbReference>
<organism evidence="2 3">
    <name type="scientific">Petrolisthes cinctipes</name>
    <name type="common">Flat porcelain crab</name>
    <dbReference type="NCBI Taxonomy" id="88211"/>
    <lineage>
        <taxon>Eukaryota</taxon>
        <taxon>Metazoa</taxon>
        <taxon>Ecdysozoa</taxon>
        <taxon>Arthropoda</taxon>
        <taxon>Crustacea</taxon>
        <taxon>Multicrustacea</taxon>
        <taxon>Malacostraca</taxon>
        <taxon>Eumalacostraca</taxon>
        <taxon>Eucarida</taxon>
        <taxon>Decapoda</taxon>
        <taxon>Pleocyemata</taxon>
        <taxon>Anomura</taxon>
        <taxon>Galatheoidea</taxon>
        <taxon>Porcellanidae</taxon>
        <taxon>Petrolisthes</taxon>
    </lineage>
</organism>
<evidence type="ECO:0000313" key="2">
    <source>
        <dbReference type="EMBL" id="KAK3863407.1"/>
    </source>
</evidence>
<dbReference type="SUPFAM" id="SSF57756">
    <property type="entry name" value="Retrovirus zinc finger-like domains"/>
    <property type="match status" value="1"/>
</dbReference>
<reference evidence="2" key="1">
    <citation type="submission" date="2023-10" db="EMBL/GenBank/DDBJ databases">
        <title>Genome assemblies of two species of porcelain crab, Petrolisthes cinctipes and Petrolisthes manimaculis (Anomura: Porcellanidae).</title>
        <authorList>
            <person name="Angst P."/>
        </authorList>
    </citation>
    <scope>NUCLEOTIDE SEQUENCE</scope>
    <source>
        <strain evidence="2">PB745_01</strain>
        <tissue evidence="2">Gill</tissue>
    </source>
</reference>
<proteinExistence type="predicted"/>
<evidence type="ECO:0008006" key="4">
    <source>
        <dbReference type="Google" id="ProtNLM"/>
    </source>
</evidence>
<dbReference type="GO" id="GO:0008270">
    <property type="term" value="F:zinc ion binding"/>
    <property type="evidence" value="ECO:0007669"/>
    <property type="project" value="InterPro"/>
</dbReference>
<dbReference type="Proteomes" id="UP001286313">
    <property type="component" value="Unassembled WGS sequence"/>
</dbReference>
<dbReference type="Gene3D" id="1.10.4020.10">
    <property type="entry name" value="DNA breaking-rejoining enzymes"/>
    <property type="match status" value="1"/>
</dbReference>
<dbReference type="InterPro" id="IPR036875">
    <property type="entry name" value="Znf_CCHC_sf"/>
</dbReference>
<name>A0AAE1K3L7_PETCI</name>
<dbReference type="AlphaFoldDB" id="A0AAE1K3L7"/>